<dbReference type="GO" id="GO:0004038">
    <property type="term" value="F:allantoinase activity"/>
    <property type="evidence" value="ECO:0007669"/>
    <property type="project" value="TreeGrafter"/>
</dbReference>
<dbReference type="InterPro" id="IPR004722">
    <property type="entry name" value="DHOase"/>
</dbReference>
<dbReference type="Proteomes" id="UP000035337">
    <property type="component" value="Chromosome"/>
</dbReference>
<evidence type="ECO:0000313" key="11">
    <source>
        <dbReference type="Proteomes" id="UP000035337"/>
    </source>
</evidence>
<keyword evidence="11" id="KW-1185">Reference proteome</keyword>
<dbReference type="SUPFAM" id="SSF51556">
    <property type="entry name" value="Metallo-dependent hydrolases"/>
    <property type="match status" value="1"/>
</dbReference>
<dbReference type="PATRIC" id="fig|1408281.3.peg.650"/>
<evidence type="ECO:0000256" key="2">
    <source>
        <dbReference type="ARBA" id="ARBA00010286"/>
    </source>
</evidence>
<dbReference type="RefSeq" id="WP_052570545.1">
    <property type="nucleotide sequence ID" value="NZ_CP009498.1"/>
</dbReference>
<sequence>MRLQIKNIRIVDPSQKKDSVGDIFAENGRIVSKLSSSADKVIDGKNKIAVPGLIDVHSHLREPGQEGKETIKTGTRAAAKGGITSVLCMPNTKPAIDNAPTVEFILLKAQKEGIVNVFPVGCVTKSSAGEELSEIGVLKKAGIVAVSDDGSPVSNSQIMRRALEYTKMFKLPVISHSEDKELSKSGVMNESKNSMILGLRGIPKQAEEVMVARDIMLAELTGGYLHIAHVSTAGSVELVRQAKKKGIKVTAETCPHYFTLTDDVVRVYDANTKMNPPLREIKDVEAVKVGLADGTIDCIATDHAPHTAEEKNKEFDLAPFGIIGFETLLSLVLNELVDKKVLSLSGAIEKMTHNPALIFNLEGRGTLKEGAIADITIIDPKYSYEFTKESILSKSKNSPFIGRKFQGGAAITIVNGKIVYTAIRD</sequence>
<comment type="similarity">
    <text evidence="2 7">Belongs to the metallo-dependent hydrolases superfamily. DHOase family. Class I DHOase subfamily.</text>
</comment>
<evidence type="ECO:0000256" key="4">
    <source>
        <dbReference type="ARBA" id="ARBA00022801"/>
    </source>
</evidence>
<dbReference type="GO" id="GO:0044205">
    <property type="term" value="P:'de novo' UMP biosynthetic process"/>
    <property type="evidence" value="ECO:0007669"/>
    <property type="project" value="UniProtKB-UniRule"/>
</dbReference>
<dbReference type="GO" id="GO:0008270">
    <property type="term" value="F:zinc ion binding"/>
    <property type="evidence" value="ECO:0007669"/>
    <property type="project" value="UniProtKB-UniRule"/>
</dbReference>
<keyword evidence="3 7" id="KW-0479">Metal-binding</keyword>
<dbReference type="GO" id="GO:0006145">
    <property type="term" value="P:purine nucleobase catabolic process"/>
    <property type="evidence" value="ECO:0007669"/>
    <property type="project" value="TreeGrafter"/>
</dbReference>
<dbReference type="Gene3D" id="3.20.20.140">
    <property type="entry name" value="Metal-dependent hydrolases"/>
    <property type="match status" value="1"/>
</dbReference>
<dbReference type="Pfam" id="PF07969">
    <property type="entry name" value="Amidohydro_3"/>
    <property type="match status" value="1"/>
</dbReference>
<comment type="pathway">
    <text evidence="7">Pyrimidine metabolism; UMP biosynthesis via de novo pathway; (S)-dihydroorotate from bicarbonate: step 3/3.</text>
</comment>
<evidence type="ECO:0000259" key="8">
    <source>
        <dbReference type="Pfam" id="PF07969"/>
    </source>
</evidence>
<feature type="binding site" evidence="7">
    <location>
        <position position="91"/>
    </location>
    <ligand>
        <name>substrate</name>
    </ligand>
</feature>
<dbReference type="InterPro" id="IPR024403">
    <property type="entry name" value="DHOase_cat"/>
</dbReference>
<feature type="domain" description="Amidohydrolase 3" evidence="8">
    <location>
        <begin position="337"/>
        <end position="420"/>
    </location>
</feature>
<organism evidence="10 11">
    <name type="scientific">Endomicrobium proavitum</name>
    <dbReference type="NCBI Taxonomy" id="1408281"/>
    <lineage>
        <taxon>Bacteria</taxon>
        <taxon>Pseudomonadati</taxon>
        <taxon>Elusimicrobiota</taxon>
        <taxon>Endomicrobiia</taxon>
        <taxon>Endomicrobiales</taxon>
        <taxon>Endomicrobiaceae</taxon>
        <taxon>Endomicrobium</taxon>
    </lineage>
</organism>
<dbReference type="InterPro" id="IPR011059">
    <property type="entry name" value="Metal-dep_hydrolase_composite"/>
</dbReference>
<comment type="catalytic activity">
    <reaction evidence="7">
        <text>(S)-dihydroorotate + H2O = N-carbamoyl-L-aspartate + H(+)</text>
        <dbReference type="Rhea" id="RHEA:24296"/>
        <dbReference type="ChEBI" id="CHEBI:15377"/>
        <dbReference type="ChEBI" id="CHEBI:15378"/>
        <dbReference type="ChEBI" id="CHEBI:30864"/>
        <dbReference type="ChEBI" id="CHEBI:32814"/>
        <dbReference type="EC" id="3.5.2.3"/>
    </reaction>
</comment>
<dbReference type="InterPro" id="IPR032466">
    <property type="entry name" value="Metal_Hydrolase"/>
</dbReference>
<dbReference type="Pfam" id="PF12890">
    <property type="entry name" value="DHOase"/>
    <property type="match status" value="1"/>
</dbReference>
<evidence type="ECO:0000256" key="1">
    <source>
        <dbReference type="ARBA" id="ARBA00002368"/>
    </source>
</evidence>
<name>A0A0G3WKM9_9BACT</name>
<feature type="domain" description="Dihydroorotase catalytic" evidence="9">
    <location>
        <begin position="47"/>
        <end position="233"/>
    </location>
</feature>
<dbReference type="PANTHER" id="PTHR43668:SF2">
    <property type="entry name" value="ALLANTOINASE"/>
    <property type="match status" value="1"/>
</dbReference>
<feature type="active site" evidence="7">
    <location>
        <position position="302"/>
    </location>
</feature>
<reference evidence="10 11" key="1">
    <citation type="submission" date="2014-09" db="EMBL/GenBank/DDBJ databases">
        <title>Complete genome sequence of Endomicrobium proavitum.</title>
        <authorList>
            <person name="Zheng H."/>
        </authorList>
    </citation>
    <scope>NUCLEOTIDE SEQUENCE [LARGE SCALE GENOMIC DNA]</scope>
    <source>
        <strain evidence="10 11">Rsa215</strain>
    </source>
</reference>
<feature type="binding site" evidence="7">
    <location>
        <position position="302"/>
    </location>
    <ligand>
        <name>Zn(2+)</name>
        <dbReference type="ChEBI" id="CHEBI:29105"/>
        <label>1</label>
    </ligand>
</feature>
<feature type="binding site" evidence="7">
    <location>
        <position position="275"/>
    </location>
    <ligand>
        <name>substrate</name>
    </ligand>
</feature>
<feature type="binding site" evidence="7">
    <location>
        <begin position="320"/>
        <end position="321"/>
    </location>
    <ligand>
        <name>substrate</name>
    </ligand>
</feature>
<feature type="binding site" evidence="7">
    <location>
        <position position="229"/>
    </location>
    <ligand>
        <name>Zn(2+)</name>
        <dbReference type="ChEBI" id="CHEBI:29105"/>
        <label>2</label>
    </ligand>
</feature>
<dbReference type="InterPro" id="IPR013108">
    <property type="entry name" value="Amidohydro_3"/>
</dbReference>
<feature type="binding site" evidence="7">
    <location>
        <position position="176"/>
    </location>
    <ligand>
        <name>Zn(2+)</name>
        <dbReference type="ChEBI" id="CHEBI:29105"/>
        <label>2</label>
    </ligand>
</feature>
<gene>
    <name evidence="7 10" type="primary">pyrC</name>
    <name evidence="10" type="ORF">Epro_0635</name>
</gene>
<keyword evidence="4 7" id="KW-0378">Hydrolase</keyword>
<evidence type="ECO:0000256" key="5">
    <source>
        <dbReference type="ARBA" id="ARBA00022833"/>
    </source>
</evidence>
<comment type="function">
    <text evidence="1 7">Catalyzes the reversible cyclization of carbamoyl aspartate to dihydroorotate.</text>
</comment>
<protein>
    <recommendedName>
        <fullName evidence="7">Dihydroorotase</fullName>
        <shortName evidence="7">DHOase</shortName>
        <ecNumber evidence="7">3.5.2.3</ecNumber>
    </recommendedName>
</protein>
<dbReference type="PROSITE" id="PS00483">
    <property type="entry name" value="DIHYDROOROTASE_2"/>
    <property type="match status" value="1"/>
</dbReference>
<evidence type="ECO:0000313" key="10">
    <source>
        <dbReference type="EMBL" id="AKL98014.1"/>
    </source>
</evidence>
<dbReference type="NCBIfam" id="TIGR00857">
    <property type="entry name" value="pyrC_multi"/>
    <property type="match status" value="1"/>
</dbReference>
<dbReference type="PANTHER" id="PTHR43668">
    <property type="entry name" value="ALLANTOINASE"/>
    <property type="match status" value="1"/>
</dbReference>
<dbReference type="GO" id="GO:0005737">
    <property type="term" value="C:cytoplasm"/>
    <property type="evidence" value="ECO:0007669"/>
    <property type="project" value="TreeGrafter"/>
</dbReference>
<feature type="binding site" evidence="7">
    <location>
        <begin position="59"/>
        <end position="61"/>
    </location>
    <ligand>
        <name>substrate</name>
    </ligand>
</feature>
<evidence type="ECO:0000256" key="3">
    <source>
        <dbReference type="ARBA" id="ARBA00022723"/>
    </source>
</evidence>
<comment type="cofactor">
    <cofactor evidence="7">
        <name>Zn(2+)</name>
        <dbReference type="ChEBI" id="CHEBI:29105"/>
    </cofactor>
    <text evidence="7">Binds 2 Zn(2+) ions per subunit.</text>
</comment>
<dbReference type="STRING" id="1408281.Epro_0635"/>
<proteinExistence type="inferred from homology"/>
<feature type="binding site" evidence="7">
    <location>
        <position position="149"/>
    </location>
    <ligand>
        <name>Zn(2+)</name>
        <dbReference type="ChEBI" id="CHEBI:29105"/>
        <label>2</label>
    </ligand>
</feature>
<dbReference type="SUPFAM" id="SSF51338">
    <property type="entry name" value="Composite domain of metallo-dependent hydrolases"/>
    <property type="match status" value="1"/>
</dbReference>
<feature type="binding site" evidence="7">
    <location>
        <position position="57"/>
    </location>
    <ligand>
        <name>Zn(2+)</name>
        <dbReference type="ChEBI" id="CHEBI:29105"/>
        <label>1</label>
    </ligand>
</feature>
<keyword evidence="6 7" id="KW-0665">Pyrimidine biosynthesis</keyword>
<dbReference type="KEGG" id="epo:Epro_0635"/>
<feature type="binding site" evidence="7">
    <location>
        <position position="306"/>
    </location>
    <ligand>
        <name>substrate</name>
    </ligand>
</feature>
<accession>A0A0G3WKM9</accession>
<dbReference type="UniPathway" id="UPA00070">
    <property type="reaction ID" value="UER00117"/>
</dbReference>
<feature type="binding site" evidence="7">
    <location>
        <position position="59"/>
    </location>
    <ligand>
        <name>Zn(2+)</name>
        <dbReference type="ChEBI" id="CHEBI:29105"/>
        <label>1</label>
    </ligand>
</feature>
<evidence type="ECO:0000256" key="7">
    <source>
        <dbReference type="HAMAP-Rule" id="MF_00220"/>
    </source>
</evidence>
<evidence type="ECO:0000259" key="9">
    <source>
        <dbReference type="Pfam" id="PF12890"/>
    </source>
</evidence>
<dbReference type="EMBL" id="CP009498">
    <property type="protein sequence ID" value="AKL98014.1"/>
    <property type="molecule type" value="Genomic_DNA"/>
</dbReference>
<dbReference type="Gene3D" id="2.30.40.10">
    <property type="entry name" value="Urease, subunit C, domain 1"/>
    <property type="match status" value="1"/>
</dbReference>
<keyword evidence="5 7" id="KW-0862">Zinc</keyword>
<evidence type="ECO:0000256" key="6">
    <source>
        <dbReference type="ARBA" id="ARBA00022975"/>
    </source>
</evidence>
<dbReference type="CDD" id="cd01317">
    <property type="entry name" value="DHOase_IIa"/>
    <property type="match status" value="1"/>
</dbReference>
<dbReference type="AlphaFoldDB" id="A0A0G3WKM9"/>
<dbReference type="HAMAP" id="MF_00220_B">
    <property type="entry name" value="PyrC_classI_B"/>
    <property type="match status" value="1"/>
</dbReference>
<dbReference type="OrthoDB" id="9765462at2"/>
<dbReference type="GO" id="GO:0004151">
    <property type="term" value="F:dihydroorotase activity"/>
    <property type="evidence" value="ECO:0007669"/>
    <property type="project" value="UniProtKB-UniRule"/>
</dbReference>
<dbReference type="EC" id="3.5.2.3" evidence="7"/>
<feature type="binding site" evidence="7">
    <location>
        <position position="149"/>
    </location>
    <ligand>
        <name>Zn(2+)</name>
        <dbReference type="ChEBI" id="CHEBI:29105"/>
        <label>1</label>
    </ligand>
</feature>
<dbReference type="InterPro" id="IPR050138">
    <property type="entry name" value="DHOase/Allantoinase_Hydrolase"/>
</dbReference>
<dbReference type="InterPro" id="IPR002195">
    <property type="entry name" value="Dihydroorotase_CS"/>
</dbReference>